<evidence type="ECO:0000256" key="8">
    <source>
        <dbReference type="SAM" id="MobiDB-lite"/>
    </source>
</evidence>
<feature type="signal peptide" evidence="9">
    <location>
        <begin position="1"/>
        <end position="28"/>
    </location>
</feature>
<keyword evidence="4 7" id="KW-0133">Cell shape</keyword>
<evidence type="ECO:0000256" key="7">
    <source>
        <dbReference type="PROSITE-ProRule" id="PRU01373"/>
    </source>
</evidence>
<feature type="active site" description="Proton donor/acceptor" evidence="7">
    <location>
        <position position="316"/>
    </location>
</feature>
<keyword evidence="6 7" id="KW-0961">Cell wall biogenesis/degradation</keyword>
<dbReference type="Gene3D" id="1.10.101.10">
    <property type="entry name" value="PGBD-like superfamily/PGBD"/>
    <property type="match status" value="1"/>
</dbReference>
<evidence type="ECO:0000256" key="9">
    <source>
        <dbReference type="SAM" id="SignalP"/>
    </source>
</evidence>
<dbReference type="GO" id="GO:0071555">
    <property type="term" value="P:cell wall organization"/>
    <property type="evidence" value="ECO:0007669"/>
    <property type="project" value="UniProtKB-UniRule"/>
</dbReference>
<evidence type="ECO:0000256" key="6">
    <source>
        <dbReference type="ARBA" id="ARBA00023316"/>
    </source>
</evidence>
<evidence type="ECO:0000313" key="12">
    <source>
        <dbReference type="Proteomes" id="UP000521868"/>
    </source>
</evidence>
<proteinExistence type="inferred from homology"/>
<dbReference type="GO" id="GO:0071972">
    <property type="term" value="F:peptidoglycan L,D-transpeptidase activity"/>
    <property type="evidence" value="ECO:0007669"/>
    <property type="project" value="TreeGrafter"/>
</dbReference>
<keyword evidence="9" id="KW-0732">Signal</keyword>
<evidence type="ECO:0000256" key="1">
    <source>
        <dbReference type="ARBA" id="ARBA00004752"/>
    </source>
</evidence>
<dbReference type="PANTHER" id="PTHR30582">
    <property type="entry name" value="L,D-TRANSPEPTIDASE"/>
    <property type="match status" value="1"/>
</dbReference>
<dbReference type="InterPro" id="IPR038063">
    <property type="entry name" value="Transpep_catalytic_dom"/>
</dbReference>
<dbReference type="PROSITE" id="PS52029">
    <property type="entry name" value="LD_TPASE"/>
    <property type="match status" value="1"/>
</dbReference>
<reference evidence="11 12" key="1">
    <citation type="journal article" date="2020" name="Nature">
        <title>Bacterial chemolithoautotrophy via manganese oxidation.</title>
        <authorList>
            <person name="Yu H."/>
            <person name="Leadbetter J.R."/>
        </authorList>
    </citation>
    <scope>NUCLEOTIDE SEQUENCE [LARGE SCALE GENOMIC DNA]</scope>
    <source>
        <strain evidence="11 12">RBP-1</strain>
    </source>
</reference>
<dbReference type="Pfam" id="PF01471">
    <property type="entry name" value="PG_binding_1"/>
    <property type="match status" value="1"/>
</dbReference>
<dbReference type="UniPathway" id="UPA00219"/>
<dbReference type="AlphaFoldDB" id="A0A7X6DBQ9"/>
<dbReference type="InterPro" id="IPR005490">
    <property type="entry name" value="LD_TPept_cat_dom"/>
</dbReference>
<dbReference type="PANTHER" id="PTHR30582:SF30">
    <property type="entry name" value="BLR4375 PROTEIN"/>
    <property type="match status" value="1"/>
</dbReference>
<dbReference type="GO" id="GO:0016740">
    <property type="term" value="F:transferase activity"/>
    <property type="evidence" value="ECO:0007669"/>
    <property type="project" value="UniProtKB-KW"/>
</dbReference>
<dbReference type="CDD" id="cd16913">
    <property type="entry name" value="YkuD_like"/>
    <property type="match status" value="1"/>
</dbReference>
<organism evidence="11 12">
    <name type="scientific">Ramlibacter lithotrophicus</name>
    <dbReference type="NCBI Taxonomy" id="2606681"/>
    <lineage>
        <taxon>Bacteria</taxon>
        <taxon>Pseudomonadati</taxon>
        <taxon>Pseudomonadota</taxon>
        <taxon>Betaproteobacteria</taxon>
        <taxon>Burkholderiales</taxon>
        <taxon>Comamonadaceae</taxon>
        <taxon>Ramlibacter</taxon>
    </lineage>
</organism>
<dbReference type="GO" id="GO:0005576">
    <property type="term" value="C:extracellular region"/>
    <property type="evidence" value="ECO:0007669"/>
    <property type="project" value="TreeGrafter"/>
</dbReference>
<dbReference type="InterPro" id="IPR050979">
    <property type="entry name" value="LD-transpeptidase"/>
</dbReference>
<accession>A0A7X6DBQ9</accession>
<dbReference type="Proteomes" id="UP000521868">
    <property type="component" value="Unassembled WGS sequence"/>
</dbReference>
<gene>
    <name evidence="11" type="ORF">RAMLITH_00285</name>
</gene>
<sequence length="357" mass="37728">MPTTNDRFFRSALSLAALLSLPALPLLAQGQSAGVPPPPPAQALSAAPQSAPPPADATAQMEQLNADRSTPLLGRGARGAAVVRAQVLLDRAWFSPGEIDGRFGSNMAKAVAAFQQARGLPVSGRVDAVTWSALQEGQAPAFATYALTEQDVAGPYAKLPDDPMEQARLPALGYQSLEEAMGERFHASPKLLAELNRGRPLQAGALMVVPDTLKTMPPAAAVTMLRIDKSERLLHVIGEGDRVLASFPVSIGGAQDPLPLGRLAITSKAKNPQFTYDPALLRTAKPTDVKTKLQPGPNNPVGLVWLGLSKPHWGIHGTSEPGQMSRVETNGCVRLTNWDVLRLADLVKPGVAVEVQA</sequence>
<feature type="domain" description="L,D-TPase catalytic" evidence="10">
    <location>
        <begin position="223"/>
        <end position="356"/>
    </location>
</feature>
<dbReference type="InterPro" id="IPR036365">
    <property type="entry name" value="PGBD-like_sf"/>
</dbReference>
<feature type="active site" description="Nucleophile" evidence="7">
    <location>
        <position position="332"/>
    </location>
</feature>
<evidence type="ECO:0000256" key="4">
    <source>
        <dbReference type="ARBA" id="ARBA00022960"/>
    </source>
</evidence>
<protein>
    <submittedName>
        <fullName evidence="11">Murein L,D-transpeptidase</fullName>
    </submittedName>
</protein>
<dbReference type="InterPro" id="IPR036366">
    <property type="entry name" value="PGBDSf"/>
</dbReference>
<feature type="region of interest" description="Disordered" evidence="8">
    <location>
        <begin position="31"/>
        <end position="58"/>
    </location>
</feature>
<dbReference type="RefSeq" id="WP_168105355.1">
    <property type="nucleotide sequence ID" value="NZ_VTOX01000001.1"/>
</dbReference>
<dbReference type="GO" id="GO:0008360">
    <property type="term" value="P:regulation of cell shape"/>
    <property type="evidence" value="ECO:0007669"/>
    <property type="project" value="UniProtKB-UniRule"/>
</dbReference>
<dbReference type="EMBL" id="VTOX01000001">
    <property type="protein sequence ID" value="NKE64244.1"/>
    <property type="molecule type" value="Genomic_DNA"/>
</dbReference>
<evidence type="ECO:0000256" key="2">
    <source>
        <dbReference type="ARBA" id="ARBA00005992"/>
    </source>
</evidence>
<comment type="caution">
    <text evidence="11">The sequence shown here is derived from an EMBL/GenBank/DDBJ whole genome shotgun (WGS) entry which is preliminary data.</text>
</comment>
<evidence type="ECO:0000256" key="3">
    <source>
        <dbReference type="ARBA" id="ARBA00022679"/>
    </source>
</evidence>
<comment type="pathway">
    <text evidence="1 7">Cell wall biogenesis; peptidoglycan biosynthesis.</text>
</comment>
<name>A0A7X6DBQ9_9BURK</name>
<dbReference type="InterPro" id="IPR002477">
    <property type="entry name" value="Peptidoglycan-bd-like"/>
</dbReference>
<dbReference type="Pfam" id="PF03734">
    <property type="entry name" value="YkuD"/>
    <property type="match status" value="1"/>
</dbReference>
<keyword evidence="12" id="KW-1185">Reference proteome</keyword>
<keyword evidence="3" id="KW-0808">Transferase</keyword>
<dbReference type="GO" id="GO:0018104">
    <property type="term" value="P:peptidoglycan-protein cross-linking"/>
    <property type="evidence" value="ECO:0007669"/>
    <property type="project" value="TreeGrafter"/>
</dbReference>
<evidence type="ECO:0000313" key="11">
    <source>
        <dbReference type="EMBL" id="NKE64244.1"/>
    </source>
</evidence>
<keyword evidence="5 7" id="KW-0573">Peptidoglycan synthesis</keyword>
<comment type="similarity">
    <text evidence="2">Belongs to the YkuD family.</text>
</comment>
<evidence type="ECO:0000259" key="10">
    <source>
        <dbReference type="PROSITE" id="PS52029"/>
    </source>
</evidence>
<dbReference type="SUPFAM" id="SSF47090">
    <property type="entry name" value="PGBD-like"/>
    <property type="match status" value="1"/>
</dbReference>
<feature type="chain" id="PRO_5031380629" evidence="9">
    <location>
        <begin position="29"/>
        <end position="357"/>
    </location>
</feature>
<dbReference type="SUPFAM" id="SSF141523">
    <property type="entry name" value="L,D-transpeptidase catalytic domain-like"/>
    <property type="match status" value="1"/>
</dbReference>
<dbReference type="Gene3D" id="2.40.440.10">
    <property type="entry name" value="L,D-transpeptidase catalytic domain-like"/>
    <property type="match status" value="1"/>
</dbReference>
<evidence type="ECO:0000256" key="5">
    <source>
        <dbReference type="ARBA" id="ARBA00022984"/>
    </source>
</evidence>